<dbReference type="Pfam" id="PF25917">
    <property type="entry name" value="BSH_RND"/>
    <property type="match status" value="1"/>
</dbReference>
<dbReference type="Proteomes" id="UP000031327">
    <property type="component" value="Unassembled WGS sequence"/>
</dbReference>
<dbReference type="OrthoDB" id="9800613at2"/>
<keyword evidence="3" id="KW-0175">Coiled coil</keyword>
<dbReference type="InterPro" id="IPR006143">
    <property type="entry name" value="RND_pump_MFP"/>
</dbReference>
<accession>A0A0C1MQI0</accession>
<evidence type="ECO:0000259" key="5">
    <source>
        <dbReference type="Pfam" id="PF25876"/>
    </source>
</evidence>
<gene>
    <name evidence="9" type="ORF">JF50_13395</name>
</gene>
<comment type="similarity">
    <text evidence="2">Belongs to the membrane fusion protein (MFP) (TC 8.A.1) family.</text>
</comment>
<dbReference type="InterPro" id="IPR058624">
    <property type="entry name" value="MdtA-like_HH"/>
</dbReference>
<feature type="domain" description="Multidrug resistance protein MdtA-like barrel-sandwich hybrid" evidence="6">
    <location>
        <begin position="68"/>
        <end position="199"/>
    </location>
</feature>
<evidence type="ECO:0000259" key="6">
    <source>
        <dbReference type="Pfam" id="PF25917"/>
    </source>
</evidence>
<dbReference type="Gene3D" id="2.40.30.170">
    <property type="match status" value="1"/>
</dbReference>
<dbReference type="Pfam" id="PF25944">
    <property type="entry name" value="Beta-barrel_RND"/>
    <property type="match status" value="1"/>
</dbReference>
<evidence type="ECO:0000256" key="4">
    <source>
        <dbReference type="SAM" id="SignalP"/>
    </source>
</evidence>
<dbReference type="Pfam" id="PF25967">
    <property type="entry name" value="RND-MFP_C"/>
    <property type="match status" value="1"/>
</dbReference>
<dbReference type="Gene3D" id="2.40.50.100">
    <property type="match status" value="1"/>
</dbReference>
<dbReference type="InterPro" id="IPR058625">
    <property type="entry name" value="MdtA-like_BSH"/>
</dbReference>
<organism evidence="9 10">
    <name type="scientific">Pseudoalteromonas luteoviolacea</name>
    <dbReference type="NCBI Taxonomy" id="43657"/>
    <lineage>
        <taxon>Bacteria</taxon>
        <taxon>Pseudomonadati</taxon>
        <taxon>Pseudomonadota</taxon>
        <taxon>Gammaproteobacteria</taxon>
        <taxon>Alteromonadales</taxon>
        <taxon>Pseudoalteromonadaceae</taxon>
        <taxon>Pseudoalteromonas</taxon>
    </lineage>
</organism>
<feature type="coiled-coil region" evidence="3">
    <location>
        <begin position="101"/>
        <end position="145"/>
    </location>
</feature>
<dbReference type="InterPro" id="IPR058626">
    <property type="entry name" value="MdtA-like_b-barrel"/>
</dbReference>
<dbReference type="EMBL" id="JWIC01000006">
    <property type="protein sequence ID" value="KID56883.1"/>
    <property type="molecule type" value="Genomic_DNA"/>
</dbReference>
<evidence type="ECO:0000259" key="7">
    <source>
        <dbReference type="Pfam" id="PF25944"/>
    </source>
</evidence>
<evidence type="ECO:0000313" key="10">
    <source>
        <dbReference type="Proteomes" id="UP000031327"/>
    </source>
</evidence>
<dbReference type="AlphaFoldDB" id="A0A0C1MQI0"/>
<protein>
    <submittedName>
        <fullName evidence="9">MFP transporter</fullName>
    </submittedName>
</protein>
<reference evidence="9 10" key="1">
    <citation type="submission" date="2014-12" db="EMBL/GenBank/DDBJ databases">
        <title>Draft Genome Sequence of Pseudoalteromonas luteoviolacea HI1.</title>
        <authorList>
            <person name="Asahina A.Y."/>
            <person name="Hadfield M.G."/>
        </authorList>
    </citation>
    <scope>NUCLEOTIDE SEQUENCE [LARGE SCALE GENOMIC DNA]</scope>
    <source>
        <strain evidence="9 10">HI1</strain>
    </source>
</reference>
<dbReference type="PROSITE" id="PS51257">
    <property type="entry name" value="PROKAR_LIPOPROTEIN"/>
    <property type="match status" value="1"/>
</dbReference>
<proteinExistence type="inferred from homology"/>
<dbReference type="NCBIfam" id="TIGR01730">
    <property type="entry name" value="RND_mfp"/>
    <property type="match status" value="1"/>
</dbReference>
<dbReference type="SUPFAM" id="SSF111369">
    <property type="entry name" value="HlyD-like secretion proteins"/>
    <property type="match status" value="1"/>
</dbReference>
<name>A0A0C1MQI0_9GAMM</name>
<evidence type="ECO:0000256" key="2">
    <source>
        <dbReference type="ARBA" id="ARBA00009477"/>
    </source>
</evidence>
<dbReference type="Gene3D" id="1.10.287.470">
    <property type="entry name" value="Helix hairpin bin"/>
    <property type="match status" value="1"/>
</dbReference>
<dbReference type="RefSeq" id="WP_039609947.1">
    <property type="nucleotide sequence ID" value="NZ_JWIC01000006.1"/>
</dbReference>
<dbReference type="GO" id="GO:0030313">
    <property type="term" value="C:cell envelope"/>
    <property type="evidence" value="ECO:0007669"/>
    <property type="project" value="UniProtKB-SubCell"/>
</dbReference>
<comment type="caution">
    <text evidence="9">The sequence shown here is derived from an EMBL/GenBank/DDBJ whole genome shotgun (WGS) entry which is preliminary data.</text>
</comment>
<feature type="domain" description="Multidrug resistance protein MdtA-like alpha-helical hairpin" evidence="5">
    <location>
        <begin position="108"/>
        <end position="177"/>
    </location>
</feature>
<feature type="domain" description="Multidrug resistance protein MdtA-like beta-barrel" evidence="7">
    <location>
        <begin position="218"/>
        <end position="301"/>
    </location>
</feature>
<dbReference type="PANTHER" id="PTHR30158">
    <property type="entry name" value="ACRA/E-RELATED COMPONENT OF DRUG EFFLUX TRANSPORTER"/>
    <property type="match status" value="1"/>
</dbReference>
<evidence type="ECO:0000256" key="1">
    <source>
        <dbReference type="ARBA" id="ARBA00004519"/>
    </source>
</evidence>
<evidence type="ECO:0000256" key="3">
    <source>
        <dbReference type="SAM" id="Coils"/>
    </source>
</evidence>
<dbReference type="GO" id="GO:0046677">
    <property type="term" value="P:response to antibiotic"/>
    <property type="evidence" value="ECO:0007669"/>
    <property type="project" value="TreeGrafter"/>
</dbReference>
<dbReference type="GO" id="GO:0022857">
    <property type="term" value="F:transmembrane transporter activity"/>
    <property type="evidence" value="ECO:0007669"/>
    <property type="project" value="InterPro"/>
</dbReference>
<comment type="subcellular location">
    <subcellularLocation>
        <location evidence="1">Cell inner membrane</location>
        <topology evidence="1">Lipid-anchor</topology>
    </subcellularLocation>
</comment>
<evidence type="ECO:0000313" key="9">
    <source>
        <dbReference type="EMBL" id="KID56883.1"/>
    </source>
</evidence>
<dbReference type="Pfam" id="PF25876">
    <property type="entry name" value="HH_MFP_RND"/>
    <property type="match status" value="1"/>
</dbReference>
<evidence type="ECO:0000259" key="8">
    <source>
        <dbReference type="Pfam" id="PF25967"/>
    </source>
</evidence>
<dbReference type="GO" id="GO:0005886">
    <property type="term" value="C:plasma membrane"/>
    <property type="evidence" value="ECO:0007669"/>
    <property type="project" value="TreeGrafter"/>
</dbReference>
<feature type="chain" id="PRO_5002135899" evidence="4">
    <location>
        <begin position="26"/>
        <end position="391"/>
    </location>
</feature>
<keyword evidence="4" id="KW-0732">Signal</keyword>
<feature type="signal peptide" evidence="4">
    <location>
        <begin position="1"/>
        <end position="25"/>
    </location>
</feature>
<sequence>MYPASFKSKVKHLSLALFTAGILSACSEAPQQQAGFGMQPAQVSVTHVSTQSVPFKIELPATLLGDKEVEIRARVSGLIESRNFDEGQYVKAGHSLFTIELKPFELELEKAQADLHAAQANVAQAKRERDRLEKLKDERSVSKRDFDNAVSAYDISLANLESAKVALNEAKLDLEYAQVKAPVSGIIGRERESQGSYISGPTVLLTELTDTSFMRARFGFSEREQLAMRKDVELGTLTLPNNNEFDATVILQDGSTYSEQGKVNFSDVRVNRFTGTSELQARIANPKGELRPGQFVRVQLSGAVRNNAIVVPQRAVLDNGTGKFVYIAAENEQGMKVALPAPVEVGEWVQLNGQNMWVIRSGLQPNQPVIVEGMARIFFPGMPVNVAAQGE</sequence>
<feature type="domain" description="Multidrug resistance protein MdtA-like C-terminal permuted SH3" evidence="8">
    <location>
        <begin position="307"/>
        <end position="375"/>
    </location>
</feature>
<dbReference type="Gene3D" id="2.40.420.20">
    <property type="match status" value="1"/>
</dbReference>
<dbReference type="InterPro" id="IPR058627">
    <property type="entry name" value="MdtA-like_C"/>
</dbReference>